<reference evidence="2" key="1">
    <citation type="submission" date="2016-09" db="EMBL/GenBank/DDBJ databases">
        <authorList>
            <person name="Varghese N."/>
            <person name="Submissions S."/>
        </authorList>
    </citation>
    <scope>NUCLEOTIDE SEQUENCE [LARGE SCALE GENOMIC DNA]</scope>
    <source>
        <strain evidence="2">TNe-862</strain>
    </source>
</reference>
<dbReference type="EMBL" id="FMYQ01000012">
    <property type="protein sequence ID" value="SDC97155.1"/>
    <property type="molecule type" value="Genomic_DNA"/>
</dbReference>
<dbReference type="RefSeq" id="WP_091997884.1">
    <property type="nucleotide sequence ID" value="NZ_FMYQ01000012.1"/>
</dbReference>
<evidence type="ECO:0000313" key="1">
    <source>
        <dbReference type="EMBL" id="SDC97155.1"/>
    </source>
</evidence>
<proteinExistence type="predicted"/>
<sequence>MNRLDGRCAVAAGAHVPLTDICRDEGEARAAALRADGRDARAIVFFVPDDSSCMTGADLVIDGGNTAC</sequence>
<evidence type="ECO:0000313" key="2">
    <source>
        <dbReference type="Proteomes" id="UP000198908"/>
    </source>
</evidence>
<organism evidence="1 2">
    <name type="scientific">Paraburkholderia lycopersici</name>
    <dbReference type="NCBI Taxonomy" id="416944"/>
    <lineage>
        <taxon>Bacteria</taxon>
        <taxon>Pseudomonadati</taxon>
        <taxon>Pseudomonadota</taxon>
        <taxon>Betaproteobacteria</taxon>
        <taxon>Burkholderiales</taxon>
        <taxon>Burkholderiaceae</taxon>
        <taxon>Paraburkholderia</taxon>
    </lineage>
</organism>
<dbReference type="STRING" id="416944.SAMN05421548_112158"/>
<dbReference type="AlphaFoldDB" id="A0A1G6QZB9"/>
<dbReference type="Proteomes" id="UP000198908">
    <property type="component" value="Unassembled WGS sequence"/>
</dbReference>
<evidence type="ECO:0008006" key="3">
    <source>
        <dbReference type="Google" id="ProtNLM"/>
    </source>
</evidence>
<name>A0A1G6QZB9_9BURK</name>
<accession>A0A1G6QZB9</accession>
<keyword evidence="2" id="KW-1185">Reference proteome</keyword>
<gene>
    <name evidence="1" type="ORF">SAMN05421548_112158</name>
</gene>
<protein>
    <recommendedName>
        <fullName evidence="3">Enoyl-(Acyl carrier protein) reductase</fullName>
    </recommendedName>
</protein>